<proteinExistence type="inferred from homology"/>
<dbReference type="PANTHER" id="PTHR13109:SF7">
    <property type="entry name" value="NEUROCHONDRIN"/>
    <property type="match status" value="1"/>
</dbReference>
<comment type="caution">
    <text evidence="3">The sequence shown here is derived from an EMBL/GenBank/DDBJ whole genome shotgun (WGS) entry which is preliminary data.</text>
</comment>
<comment type="similarity">
    <text evidence="1">Belongs to the neurochondrin family.</text>
</comment>
<evidence type="ECO:0000313" key="3">
    <source>
        <dbReference type="EMBL" id="PVD34533.1"/>
    </source>
</evidence>
<evidence type="ECO:0000313" key="4">
    <source>
        <dbReference type="Proteomes" id="UP000245119"/>
    </source>
</evidence>
<dbReference type="GO" id="GO:0031175">
    <property type="term" value="P:neuron projection development"/>
    <property type="evidence" value="ECO:0007669"/>
    <property type="project" value="TreeGrafter"/>
</dbReference>
<accession>A0A2T7PM87</accession>
<gene>
    <name evidence="3" type="ORF">C0Q70_05808</name>
</gene>
<dbReference type="AlphaFoldDB" id="A0A2T7PM87"/>
<evidence type="ECO:0008006" key="5">
    <source>
        <dbReference type="Google" id="ProtNLM"/>
    </source>
</evidence>
<sequence>MASAGGEDFSLDNEPKNLRKCLEILKNAKSDNEKFAALLMVTKAVKASQCNTQERKAIIEAMGLPFLTRLMKTKNVPEGCPPSIYRSLALSILSSLCEDPYVACLPEMKKQVPYLNEIILAEPKDSDDAEVLRQTQMDCFSVLYKMGVTPVGCDYLIEGGCPRALVGVIVNTSSDVESKAMGVLLLMLRQKRQATWTGCQQALQQLLSHLSTQVNTRQDASKFSMCDILAFILAMSPSLKYSECRQRWVKPLMVTVTLLVKSKLGEGQRQSVLMMVSSLVQFMGVTCLMPPVAPEPKLLQLVTHLAAIEVRMATENCSAQQLRRLKGKLLSYYNLLENIMFYILDANEEELSASQVKMIHSAMLSALKGVTYLLSEVSYGYMKLKLRDPIVLGSIRMLGAWMAEETTALQDEVVDLLPFLIGVCKIEVGLLTEDSTLTMVEEKKCSSLQAQGEEGSQSSKKGLAAITATGESQALVPVSQSSDQLCKMGVTGPSNGTSFSRFMDGGAEVSDEVVTQDTADGAVGGDYEPMSVDEAGDSSEDLSGMDQHNGGEKDKAMIGMAKDFENLLTVQEDLGAASQTFGSEPTTVDVMKYLMPGFLHITVDDEARDLMVNCGLHEALLLHFINLHAQLTGNPASEDLQGRMSTLCNVLLNFAVTDKSLCSVDPVFQDLVERVVHILPSVVYRQELLLYSCHLTVLGLMLTRVQAPHYRTESENRKKFFTACITFLSRGLEVQVRHNKAVGVKISDDYKTEWPQMHDLWVISVQEVTAILAQFPDLVETILKSAWIPTLCKILIDAAAKGLDPDMKPVLLAFIYKLATIDDKARTLITELRGVELAKLHGMLDLEQVLKREHT</sequence>
<dbReference type="GO" id="GO:0030425">
    <property type="term" value="C:dendrite"/>
    <property type="evidence" value="ECO:0007669"/>
    <property type="project" value="TreeGrafter"/>
</dbReference>
<dbReference type="InterPro" id="IPR008709">
    <property type="entry name" value="Neurochondrin"/>
</dbReference>
<dbReference type="OrthoDB" id="8186546at2759"/>
<dbReference type="GO" id="GO:0048168">
    <property type="term" value="P:regulation of neuronal synaptic plasticity"/>
    <property type="evidence" value="ECO:0007669"/>
    <property type="project" value="TreeGrafter"/>
</dbReference>
<dbReference type="InterPro" id="IPR016024">
    <property type="entry name" value="ARM-type_fold"/>
</dbReference>
<dbReference type="Pfam" id="PF05536">
    <property type="entry name" value="Neurochondrin"/>
    <property type="match status" value="2"/>
</dbReference>
<evidence type="ECO:0000256" key="1">
    <source>
        <dbReference type="ARBA" id="ARBA00006927"/>
    </source>
</evidence>
<name>A0A2T7PM87_POMCA</name>
<dbReference type="PANTHER" id="PTHR13109">
    <property type="entry name" value="NEUROCHONDRIN"/>
    <property type="match status" value="1"/>
</dbReference>
<evidence type="ECO:0000256" key="2">
    <source>
        <dbReference type="SAM" id="MobiDB-lite"/>
    </source>
</evidence>
<dbReference type="Gene3D" id="1.25.10.10">
    <property type="entry name" value="Leucine-rich Repeat Variant"/>
    <property type="match status" value="1"/>
</dbReference>
<dbReference type="STRING" id="400727.A0A2T7PM87"/>
<reference evidence="3 4" key="1">
    <citation type="submission" date="2018-04" db="EMBL/GenBank/DDBJ databases">
        <title>The genome of golden apple snail Pomacea canaliculata provides insight into stress tolerance and invasive adaptation.</title>
        <authorList>
            <person name="Liu C."/>
            <person name="Liu B."/>
            <person name="Ren Y."/>
            <person name="Zhang Y."/>
            <person name="Wang H."/>
            <person name="Li S."/>
            <person name="Jiang F."/>
            <person name="Yin L."/>
            <person name="Zhang G."/>
            <person name="Qian W."/>
            <person name="Fan W."/>
        </authorList>
    </citation>
    <scope>NUCLEOTIDE SEQUENCE [LARGE SCALE GENOMIC DNA]</scope>
    <source>
        <strain evidence="3">SZHN2017</strain>
        <tissue evidence="3">Muscle</tissue>
    </source>
</reference>
<organism evidence="3 4">
    <name type="scientific">Pomacea canaliculata</name>
    <name type="common">Golden apple snail</name>
    <dbReference type="NCBI Taxonomy" id="400727"/>
    <lineage>
        <taxon>Eukaryota</taxon>
        <taxon>Metazoa</taxon>
        <taxon>Spiralia</taxon>
        <taxon>Lophotrochozoa</taxon>
        <taxon>Mollusca</taxon>
        <taxon>Gastropoda</taxon>
        <taxon>Caenogastropoda</taxon>
        <taxon>Architaenioglossa</taxon>
        <taxon>Ampullarioidea</taxon>
        <taxon>Ampullariidae</taxon>
        <taxon>Pomacea</taxon>
    </lineage>
</organism>
<feature type="region of interest" description="Disordered" evidence="2">
    <location>
        <begin position="521"/>
        <end position="550"/>
    </location>
</feature>
<keyword evidence="4" id="KW-1185">Reference proteome</keyword>
<dbReference type="OMA" id="CITREYR"/>
<dbReference type="EMBL" id="PZQS01000003">
    <property type="protein sequence ID" value="PVD34533.1"/>
    <property type="molecule type" value="Genomic_DNA"/>
</dbReference>
<dbReference type="InterPro" id="IPR011989">
    <property type="entry name" value="ARM-like"/>
</dbReference>
<protein>
    <recommendedName>
        <fullName evidence="5">Neurochondrin</fullName>
    </recommendedName>
</protein>
<dbReference type="SUPFAM" id="SSF48371">
    <property type="entry name" value="ARM repeat"/>
    <property type="match status" value="1"/>
</dbReference>
<dbReference type="Proteomes" id="UP000245119">
    <property type="component" value="Linkage Group LG3"/>
</dbReference>